<sequence>MFKNRNSKPKLLYVVEATGGGVLSYLVDLANALCDEFDIYIAYGRRKETPANLESLFNNKIHLIPVRNFTRSINLKKDIAAFFELKKIAKKIKPDIVHLNSSKAGAIGRFAFNGNRVPLFYTPHGYSFLMSNYSSSKQKLFEAIEKICTLRTCTTISCGKSEYKATLKLTKNALNIDNGINIKELDELIKLNQNKIVKKDKPLTVFTLSRMSFQKNPELFNEIAKRLPDVKFVWIGDGELKDELTAPNIEVTGWLNRKDAVSKAMEADVFLLTSLWEGLPISLLEAMYMKKLCIVSDVVGNRDVINEFNGYRCSNLDQYIHILNNLKNKKMPEDKINQAHKEIIENYNSIIMANKYKNIYINSLQ</sequence>
<gene>
    <name evidence="3" type="ORF">L2772_05555</name>
</gene>
<evidence type="ECO:0000313" key="3">
    <source>
        <dbReference type="EMBL" id="MCZ3622333.1"/>
    </source>
</evidence>
<dbReference type="GO" id="GO:0016757">
    <property type="term" value="F:glycosyltransferase activity"/>
    <property type="evidence" value="ECO:0007669"/>
    <property type="project" value="UniProtKB-KW"/>
</dbReference>
<organism evidence="3 4">
    <name type="scientific">Lactobacillus mulieris</name>
    <dbReference type="NCBI Taxonomy" id="2508708"/>
    <lineage>
        <taxon>Bacteria</taxon>
        <taxon>Bacillati</taxon>
        <taxon>Bacillota</taxon>
        <taxon>Bacilli</taxon>
        <taxon>Lactobacillales</taxon>
        <taxon>Lactobacillaceae</taxon>
        <taxon>Lactobacillus</taxon>
    </lineage>
</organism>
<keyword evidence="3" id="KW-0328">Glycosyltransferase</keyword>
<dbReference type="PANTHER" id="PTHR12526:SF638">
    <property type="entry name" value="SPORE COAT PROTEIN SA"/>
    <property type="match status" value="1"/>
</dbReference>
<dbReference type="Pfam" id="PF00534">
    <property type="entry name" value="Glycos_transf_1"/>
    <property type="match status" value="1"/>
</dbReference>
<keyword evidence="4" id="KW-1185">Reference proteome</keyword>
<dbReference type="InterPro" id="IPR028098">
    <property type="entry name" value="Glyco_trans_4-like_N"/>
</dbReference>
<keyword evidence="3" id="KW-0808">Transferase</keyword>
<dbReference type="Gene3D" id="3.40.50.2000">
    <property type="entry name" value="Glycogen Phosphorylase B"/>
    <property type="match status" value="2"/>
</dbReference>
<dbReference type="SUPFAM" id="SSF53756">
    <property type="entry name" value="UDP-Glycosyltransferase/glycogen phosphorylase"/>
    <property type="match status" value="1"/>
</dbReference>
<name>A0ABT4K2U7_9LACO</name>
<reference evidence="3 4" key="1">
    <citation type="submission" date="2022-01" db="EMBL/GenBank/DDBJ databases">
        <title>VMRC isolate genome collection.</title>
        <authorList>
            <person name="France M."/>
            <person name="Rutt L."/>
            <person name="Humphrys M."/>
            <person name="Ravel J."/>
        </authorList>
    </citation>
    <scope>NUCLEOTIDE SEQUENCE [LARGE SCALE GENOMIC DNA]</scope>
    <source>
        <strain evidence="3 4">C0172B4</strain>
    </source>
</reference>
<accession>A0ABT4K2U7</accession>
<comment type="caution">
    <text evidence="3">The sequence shown here is derived from an EMBL/GenBank/DDBJ whole genome shotgun (WGS) entry which is preliminary data.</text>
</comment>
<evidence type="ECO:0000259" key="2">
    <source>
        <dbReference type="Pfam" id="PF13439"/>
    </source>
</evidence>
<dbReference type="EMBL" id="JAKHPW010000005">
    <property type="protein sequence ID" value="MCZ3622333.1"/>
    <property type="molecule type" value="Genomic_DNA"/>
</dbReference>
<dbReference type="EC" id="2.4.-.-" evidence="3"/>
<evidence type="ECO:0000259" key="1">
    <source>
        <dbReference type="Pfam" id="PF00534"/>
    </source>
</evidence>
<dbReference type="PANTHER" id="PTHR12526">
    <property type="entry name" value="GLYCOSYLTRANSFERASE"/>
    <property type="match status" value="1"/>
</dbReference>
<dbReference type="Proteomes" id="UP001211420">
    <property type="component" value="Unassembled WGS sequence"/>
</dbReference>
<feature type="domain" description="Glycosyltransferase subfamily 4-like N-terminal" evidence="2">
    <location>
        <begin position="20"/>
        <end position="162"/>
    </location>
</feature>
<dbReference type="RefSeq" id="WP_269254011.1">
    <property type="nucleotide sequence ID" value="NZ_JAKHFJ010000006.1"/>
</dbReference>
<protein>
    <submittedName>
        <fullName evidence="3">Glycosyltransferase</fullName>
        <ecNumber evidence="3">2.4.-.-</ecNumber>
    </submittedName>
</protein>
<proteinExistence type="predicted"/>
<dbReference type="InterPro" id="IPR001296">
    <property type="entry name" value="Glyco_trans_1"/>
</dbReference>
<feature type="domain" description="Glycosyl transferase family 1" evidence="1">
    <location>
        <begin position="192"/>
        <end position="316"/>
    </location>
</feature>
<dbReference type="Pfam" id="PF13439">
    <property type="entry name" value="Glyco_transf_4"/>
    <property type="match status" value="1"/>
</dbReference>
<evidence type="ECO:0000313" key="4">
    <source>
        <dbReference type="Proteomes" id="UP001211420"/>
    </source>
</evidence>